<proteinExistence type="inferred from homology"/>
<feature type="transmembrane region" description="Helical" evidence="7">
    <location>
        <begin position="265"/>
        <end position="284"/>
    </location>
</feature>
<dbReference type="PANTHER" id="PTHR10332">
    <property type="entry name" value="EQUILIBRATIVE NUCLEOSIDE TRANSPORTER"/>
    <property type="match status" value="1"/>
</dbReference>
<evidence type="ECO:0000256" key="3">
    <source>
        <dbReference type="ARBA" id="ARBA00022448"/>
    </source>
</evidence>
<dbReference type="InterPro" id="IPR002259">
    <property type="entry name" value="Eqnu_transpt"/>
</dbReference>
<dbReference type="PANTHER" id="PTHR10332:SF28">
    <property type="entry name" value="EQUILIBRATIVE NUCLEOSIDE TRANSPORTER (ENT) FAMILY"/>
    <property type="match status" value="1"/>
</dbReference>
<dbReference type="AlphaFoldDB" id="A0A0D6LPL7"/>
<feature type="transmembrane region" description="Helical" evidence="7">
    <location>
        <begin position="203"/>
        <end position="225"/>
    </location>
</feature>
<feature type="transmembrane region" description="Helical" evidence="7">
    <location>
        <begin position="27"/>
        <end position="48"/>
    </location>
</feature>
<feature type="transmembrane region" description="Helical" evidence="7">
    <location>
        <begin position="109"/>
        <end position="126"/>
    </location>
</feature>
<evidence type="ECO:0000256" key="1">
    <source>
        <dbReference type="ARBA" id="ARBA00004141"/>
    </source>
</evidence>
<reference evidence="8 9" key="1">
    <citation type="submission" date="2013-05" db="EMBL/GenBank/DDBJ databases">
        <title>Draft genome of the parasitic nematode Anyclostoma ceylanicum.</title>
        <authorList>
            <person name="Mitreva M."/>
        </authorList>
    </citation>
    <scope>NUCLEOTIDE SEQUENCE [LARGE SCALE GENOMIC DNA]</scope>
</reference>
<accession>A0A0D6LPL7</accession>
<dbReference type="GO" id="GO:0005886">
    <property type="term" value="C:plasma membrane"/>
    <property type="evidence" value="ECO:0007669"/>
    <property type="project" value="TreeGrafter"/>
</dbReference>
<keyword evidence="3" id="KW-0813">Transport</keyword>
<protein>
    <submittedName>
        <fullName evidence="8">Nucleoside transporter</fullName>
    </submittedName>
</protein>
<evidence type="ECO:0000313" key="9">
    <source>
        <dbReference type="Proteomes" id="UP000054495"/>
    </source>
</evidence>
<comment type="subcellular location">
    <subcellularLocation>
        <location evidence="1">Membrane</location>
        <topology evidence="1">Multi-pass membrane protein</topology>
    </subcellularLocation>
</comment>
<evidence type="ECO:0000256" key="2">
    <source>
        <dbReference type="ARBA" id="ARBA00007965"/>
    </source>
</evidence>
<gene>
    <name evidence="8" type="ORF">ANCCEY_07751</name>
</gene>
<evidence type="ECO:0000256" key="5">
    <source>
        <dbReference type="ARBA" id="ARBA00022989"/>
    </source>
</evidence>
<organism evidence="8 9">
    <name type="scientific">Ancylostoma ceylanicum</name>
    <dbReference type="NCBI Taxonomy" id="53326"/>
    <lineage>
        <taxon>Eukaryota</taxon>
        <taxon>Metazoa</taxon>
        <taxon>Ecdysozoa</taxon>
        <taxon>Nematoda</taxon>
        <taxon>Chromadorea</taxon>
        <taxon>Rhabditida</taxon>
        <taxon>Rhabditina</taxon>
        <taxon>Rhabditomorpha</taxon>
        <taxon>Strongyloidea</taxon>
        <taxon>Ancylostomatidae</taxon>
        <taxon>Ancylostomatinae</taxon>
        <taxon>Ancylostoma</taxon>
    </lineage>
</organism>
<feature type="transmembrane region" description="Helical" evidence="7">
    <location>
        <begin position="174"/>
        <end position="194"/>
    </location>
</feature>
<keyword evidence="5 7" id="KW-1133">Transmembrane helix</keyword>
<evidence type="ECO:0000313" key="8">
    <source>
        <dbReference type="EMBL" id="EPB73158.1"/>
    </source>
</evidence>
<feature type="transmembrane region" description="Helical" evidence="7">
    <location>
        <begin position="382"/>
        <end position="403"/>
    </location>
</feature>
<dbReference type="Proteomes" id="UP000054495">
    <property type="component" value="Unassembled WGS sequence"/>
</dbReference>
<evidence type="ECO:0000256" key="7">
    <source>
        <dbReference type="SAM" id="Phobius"/>
    </source>
</evidence>
<name>A0A0D6LPL7_9BILA</name>
<keyword evidence="4 7" id="KW-0812">Transmembrane</keyword>
<dbReference type="Pfam" id="PF01733">
    <property type="entry name" value="Nucleoside_tran"/>
    <property type="match status" value="2"/>
</dbReference>
<keyword evidence="9" id="KW-1185">Reference proteome</keyword>
<feature type="transmembrane region" description="Helical" evidence="7">
    <location>
        <begin position="321"/>
        <end position="345"/>
    </location>
</feature>
<evidence type="ECO:0000256" key="4">
    <source>
        <dbReference type="ARBA" id="ARBA00022692"/>
    </source>
</evidence>
<feature type="transmembrane region" description="Helical" evidence="7">
    <location>
        <begin position="83"/>
        <end position="103"/>
    </location>
</feature>
<evidence type="ECO:0000256" key="6">
    <source>
        <dbReference type="ARBA" id="ARBA00023136"/>
    </source>
</evidence>
<sequence>MSSASSPEDSVSCSSSLSLHSVVDRKYAVYGIFLLHGIGMLMSWNMFITIAPQYYVQYWFTIDGNATDYAESFMSVIGVTSQIPNVGIMFVNMAIVVAGSLMIRIALPLVINCFLVVIIIVLVIFVQPNDDDRNWFYIVTLIIIMLMNLCNGVYQNSIYGVVADFPENYPNSLIIGNNLCGIFTSVMSIFTTVVSPDSIMLNALLYFCISLAILVICGLSLIVLVKLPYYRHIMAIGERARLDDDAERPSPAQYLDCLSYPKPRFLWIPVVLRVLFIPFFMFCNYQPAGKVRTLAVCVGYFLFLHKYRRDICNRVIFKSEWWFTIAGSVMAYTCGYFSSLALIYTPSFSYAYKRRRKLSCKLRFQDMDLAILTTSYQKISGMAAAIALMLGILCGVSFTPVIANITAAL</sequence>
<keyword evidence="6 7" id="KW-0472">Membrane</keyword>
<comment type="similarity">
    <text evidence="2">Belongs to the SLC29A/ENT transporter (TC 2.A.57) family.</text>
</comment>
<feature type="transmembrane region" description="Helical" evidence="7">
    <location>
        <begin position="135"/>
        <end position="154"/>
    </location>
</feature>
<dbReference type="EMBL" id="KE125003">
    <property type="protein sequence ID" value="EPB73158.1"/>
    <property type="molecule type" value="Genomic_DNA"/>
</dbReference>
<dbReference type="GO" id="GO:0005337">
    <property type="term" value="F:nucleoside transmembrane transporter activity"/>
    <property type="evidence" value="ECO:0007669"/>
    <property type="project" value="InterPro"/>
</dbReference>